<reference evidence="4 5" key="1">
    <citation type="journal article" date="2015" name="Genome Announc.">
        <title>Expanding the biotechnology potential of lactobacilli through comparative genomics of 213 strains and associated genera.</title>
        <authorList>
            <person name="Sun Z."/>
            <person name="Harris H.M."/>
            <person name="McCann A."/>
            <person name="Guo C."/>
            <person name="Argimon S."/>
            <person name="Zhang W."/>
            <person name="Yang X."/>
            <person name="Jeffery I.B."/>
            <person name="Cooney J.C."/>
            <person name="Kagawa T.F."/>
            <person name="Liu W."/>
            <person name="Song Y."/>
            <person name="Salvetti E."/>
            <person name="Wrobel A."/>
            <person name="Rasinkangas P."/>
            <person name="Parkhill J."/>
            <person name="Rea M.C."/>
            <person name="O'Sullivan O."/>
            <person name="Ritari J."/>
            <person name="Douillard F.P."/>
            <person name="Paul Ross R."/>
            <person name="Yang R."/>
            <person name="Briner A.E."/>
            <person name="Felis G.E."/>
            <person name="de Vos W.M."/>
            <person name="Barrangou R."/>
            <person name="Klaenhammer T.R."/>
            <person name="Caufield P.W."/>
            <person name="Cui Y."/>
            <person name="Zhang H."/>
            <person name="O'Toole P.W."/>
        </authorList>
    </citation>
    <scope>NUCLEOTIDE SEQUENCE [LARGE SCALE GENOMIC DNA]</scope>
    <source>
        <strain evidence="4 5">DSM 18527</strain>
    </source>
</reference>
<organism evidence="4 5">
    <name type="scientific">Agrilactobacillus composti DSM 18527 = JCM 14202</name>
    <dbReference type="NCBI Taxonomy" id="1423734"/>
    <lineage>
        <taxon>Bacteria</taxon>
        <taxon>Bacillati</taxon>
        <taxon>Bacillota</taxon>
        <taxon>Bacilli</taxon>
        <taxon>Lactobacillales</taxon>
        <taxon>Lactobacillaceae</taxon>
        <taxon>Agrilactobacillus</taxon>
    </lineage>
</organism>
<name>A0A0R1XLQ4_9LACO</name>
<evidence type="ECO:0000313" key="4">
    <source>
        <dbReference type="EMBL" id="KRM30833.1"/>
    </source>
</evidence>
<dbReference type="PRINTS" id="PR00081">
    <property type="entry name" value="GDHRDH"/>
</dbReference>
<dbReference type="SUPFAM" id="SSF51735">
    <property type="entry name" value="NAD(P)-binding Rossmann-fold domains"/>
    <property type="match status" value="1"/>
</dbReference>
<dbReference type="AlphaFoldDB" id="A0A0R1XLQ4"/>
<evidence type="ECO:0008006" key="6">
    <source>
        <dbReference type="Google" id="ProtNLM"/>
    </source>
</evidence>
<keyword evidence="5" id="KW-1185">Reference proteome</keyword>
<dbReference type="PROSITE" id="PS00061">
    <property type="entry name" value="ADH_SHORT"/>
    <property type="match status" value="1"/>
</dbReference>
<dbReference type="Proteomes" id="UP000051236">
    <property type="component" value="Unassembled WGS sequence"/>
</dbReference>
<dbReference type="Gene3D" id="3.40.50.720">
    <property type="entry name" value="NAD(P)-binding Rossmann-like Domain"/>
    <property type="match status" value="1"/>
</dbReference>
<dbReference type="GO" id="GO:0016616">
    <property type="term" value="F:oxidoreductase activity, acting on the CH-OH group of donors, NAD or NADP as acceptor"/>
    <property type="evidence" value="ECO:0007669"/>
    <property type="project" value="UniProtKB-ARBA"/>
</dbReference>
<dbReference type="InterPro" id="IPR036291">
    <property type="entry name" value="NAD(P)-bd_dom_sf"/>
</dbReference>
<evidence type="ECO:0000256" key="2">
    <source>
        <dbReference type="ARBA" id="ARBA00023002"/>
    </source>
</evidence>
<dbReference type="PRINTS" id="PR00080">
    <property type="entry name" value="SDRFAMILY"/>
</dbReference>
<evidence type="ECO:0000256" key="3">
    <source>
        <dbReference type="RuleBase" id="RU000363"/>
    </source>
</evidence>
<dbReference type="PANTHER" id="PTHR43115:SF4">
    <property type="entry name" value="DEHYDROGENASE_REDUCTASE SDR FAMILY MEMBER 11"/>
    <property type="match status" value="1"/>
</dbReference>
<accession>A0A0R1XLQ4</accession>
<dbReference type="Pfam" id="PF00106">
    <property type="entry name" value="adh_short"/>
    <property type="match status" value="1"/>
</dbReference>
<comment type="similarity">
    <text evidence="1 3">Belongs to the short-chain dehydrogenases/reductases (SDR) family.</text>
</comment>
<dbReference type="PATRIC" id="fig|1423734.3.peg.1406"/>
<dbReference type="InterPro" id="IPR002347">
    <property type="entry name" value="SDR_fam"/>
</dbReference>
<gene>
    <name evidence="4" type="ORF">FC83_GL001391</name>
</gene>
<protein>
    <recommendedName>
        <fullName evidence="6">Oxidoreductase</fullName>
    </recommendedName>
</protein>
<evidence type="ECO:0000256" key="1">
    <source>
        <dbReference type="ARBA" id="ARBA00006484"/>
    </source>
</evidence>
<proteinExistence type="inferred from homology"/>
<keyword evidence="2" id="KW-0560">Oxidoreductase</keyword>
<dbReference type="FunFam" id="3.40.50.720:FF:000047">
    <property type="entry name" value="NADP-dependent L-serine/L-allo-threonine dehydrogenase"/>
    <property type="match status" value="1"/>
</dbReference>
<evidence type="ECO:0000313" key="5">
    <source>
        <dbReference type="Proteomes" id="UP000051236"/>
    </source>
</evidence>
<sequence length="262" mass="28129">MGKHNGIMNLNHKGGFSEMAIKDKVVVITGASSGIGAATTQVLADAGAHVVIGARRTARLKTLADKFATGQVLYQATDVTDKASVQSLVDLAHTKFGHIDVLYNNAGLMPISEISEFKVDEWERMIDVNIKGVLYGIAAALPYMIQQKSGQIITTDSVAGHVVHPGTAVYAGTKWAIQAIMDGLRQEQVANHIRTTMISPGAVNTELYTTITNPETKARIEKDEKEHGLSAEAVAKAVAFAIDQPEEVGINEILMRPISQQV</sequence>
<dbReference type="EMBL" id="AZGA01000087">
    <property type="protein sequence ID" value="KRM30833.1"/>
    <property type="molecule type" value="Genomic_DNA"/>
</dbReference>
<dbReference type="eggNOG" id="COG4221">
    <property type="taxonomic scope" value="Bacteria"/>
</dbReference>
<comment type="caution">
    <text evidence="4">The sequence shown here is derived from an EMBL/GenBank/DDBJ whole genome shotgun (WGS) entry which is preliminary data.</text>
</comment>
<dbReference type="STRING" id="1423734.FC83_GL001391"/>
<dbReference type="InterPro" id="IPR020904">
    <property type="entry name" value="Sc_DH/Rdtase_CS"/>
</dbReference>
<dbReference type="PANTHER" id="PTHR43115">
    <property type="entry name" value="DEHYDROGENASE/REDUCTASE SDR FAMILY MEMBER 11"/>
    <property type="match status" value="1"/>
</dbReference>